<dbReference type="SUPFAM" id="SSF89360">
    <property type="entry name" value="HesB-like domain"/>
    <property type="match status" value="1"/>
</dbReference>
<dbReference type="InterPro" id="IPR016092">
    <property type="entry name" value="ATAP"/>
</dbReference>
<dbReference type="PANTHER" id="PTHR47265:SF1">
    <property type="entry name" value="IRON-SULFUR ASSEMBLY PROTEIN ISCA, CHLOROPLASTIC"/>
    <property type="match status" value="1"/>
</dbReference>
<evidence type="ECO:0000313" key="3">
    <source>
        <dbReference type="Proteomes" id="UP000478417"/>
    </source>
</evidence>
<feature type="domain" description="Core" evidence="1">
    <location>
        <begin position="2"/>
        <end position="102"/>
    </location>
</feature>
<evidence type="ECO:0000259" key="1">
    <source>
        <dbReference type="Pfam" id="PF01521"/>
    </source>
</evidence>
<protein>
    <submittedName>
        <fullName evidence="2">Iron-sulfur cluster assembly accessory protein</fullName>
    </submittedName>
</protein>
<dbReference type="GO" id="GO:0016226">
    <property type="term" value="P:iron-sulfur cluster assembly"/>
    <property type="evidence" value="ECO:0007669"/>
    <property type="project" value="InterPro"/>
</dbReference>
<dbReference type="AlphaFoldDB" id="A0A6B2M0E7"/>
<dbReference type="InterPro" id="IPR035903">
    <property type="entry name" value="HesB-like_dom_sf"/>
</dbReference>
<dbReference type="InterPro" id="IPR017870">
    <property type="entry name" value="FeS_cluster_insertion_CS"/>
</dbReference>
<dbReference type="Gene3D" id="2.60.300.12">
    <property type="entry name" value="HesB-like domain"/>
    <property type="match status" value="1"/>
</dbReference>
<keyword evidence="3" id="KW-1185">Reference proteome</keyword>
<comment type="caution">
    <text evidence="2">The sequence shown here is derived from an EMBL/GenBank/DDBJ whole genome shotgun (WGS) entry which is preliminary data.</text>
</comment>
<dbReference type="PROSITE" id="PS01152">
    <property type="entry name" value="HESB"/>
    <property type="match status" value="1"/>
</dbReference>
<organism evidence="2 3">
    <name type="scientific">Oceanipulchritudo coccoides</name>
    <dbReference type="NCBI Taxonomy" id="2706888"/>
    <lineage>
        <taxon>Bacteria</taxon>
        <taxon>Pseudomonadati</taxon>
        <taxon>Verrucomicrobiota</taxon>
        <taxon>Opitutia</taxon>
        <taxon>Puniceicoccales</taxon>
        <taxon>Oceanipulchritudinaceae</taxon>
        <taxon>Oceanipulchritudo</taxon>
    </lineage>
</organism>
<dbReference type="PANTHER" id="PTHR47265">
    <property type="entry name" value="IRON-SULFUR ASSEMBLY PROTEIN ISCA, CHLOROPLASTIC"/>
    <property type="match status" value="1"/>
</dbReference>
<dbReference type="InterPro" id="IPR031108">
    <property type="entry name" value="IscA_plant_cyanobact"/>
</dbReference>
<proteinExistence type="predicted"/>
<dbReference type="InterPro" id="IPR000361">
    <property type="entry name" value="ATAP_core_dom"/>
</dbReference>
<evidence type="ECO:0000313" key="2">
    <source>
        <dbReference type="EMBL" id="NDV62183.1"/>
    </source>
</evidence>
<dbReference type="Proteomes" id="UP000478417">
    <property type="component" value="Unassembled WGS sequence"/>
</dbReference>
<dbReference type="GO" id="GO:0051537">
    <property type="term" value="F:2 iron, 2 sulfur cluster binding"/>
    <property type="evidence" value="ECO:0007669"/>
    <property type="project" value="UniProtKB-ARBA"/>
</dbReference>
<accession>A0A6B2M0E7</accession>
<dbReference type="GO" id="GO:0030674">
    <property type="term" value="F:protein-macromolecule adaptor activity"/>
    <property type="evidence" value="ECO:0007669"/>
    <property type="project" value="TreeGrafter"/>
</dbReference>
<reference evidence="2 3" key="1">
    <citation type="submission" date="2020-02" db="EMBL/GenBank/DDBJ databases">
        <title>Albibacoteraceae fam. nov., the first described family within the subdivision 4 Verrucomicrobia.</title>
        <authorList>
            <person name="Xi F."/>
        </authorList>
    </citation>
    <scope>NUCLEOTIDE SEQUENCE [LARGE SCALE GENOMIC DNA]</scope>
    <source>
        <strain evidence="2 3">CK1056</strain>
    </source>
</reference>
<sequence length="106" mass="11234">MVKVTDAAAKKLDSLCEREQSGSFLRVRVTGGGCSGLAYKLKFVEAPKKGDLMIKGQGTSILIDTKSALYLKGMTLDYSDKLVAGGFKFNNPNAKASCSCGESFAV</sequence>
<name>A0A6B2M0E7_9BACT</name>
<dbReference type="EMBL" id="JAAGNX010000002">
    <property type="protein sequence ID" value="NDV62183.1"/>
    <property type="molecule type" value="Genomic_DNA"/>
</dbReference>
<dbReference type="NCBIfam" id="TIGR00049">
    <property type="entry name" value="iron-sulfur cluster assembly accessory protein"/>
    <property type="match status" value="1"/>
</dbReference>
<dbReference type="Pfam" id="PF01521">
    <property type="entry name" value="Fe-S_biosyn"/>
    <property type="match status" value="1"/>
</dbReference>
<gene>
    <name evidence="2" type="ORF">G0Q06_06965</name>
</gene>